<sequence>MVHTFDKRVAERINVILSDRNMPTKQERCGYLKAKITDTYHSDMGISTASLHNILSGRTPLTLERAIVIANSLNIPIGNLLADPERPNSSSIKSTQVPEMRYEKNYMILQQCRFTAVEYENLDVVDIKRKIRTNLKHLLLNNHEVWANNDYSTAKSSTSAAGTMHAGFKVQKPIKRKTKCLITSERFFSYITTSYYHDSMSFRPQTLYNIAEGTRSLQLREALVVIHVFDCNIDFKRGAIFNSRTRYTKREIQSILRVLSVACDEIEIINQKIKDFQISQTLKRREKRINLDFTYTDVIHQKYPQLRRFSSNEAASLALIMLDKKLDAPEWSPNLFAEMDRLIDLQNDRANDHQLLSPLFGYHENFPECTNYSRRGKGGFSQQMRCPLCTLVNGAIHEIEQLSKDDVHAITKMIRGQFQIIYSKLFWDNTPEYLTRNDSIDHEAIRQTLIQDQKLFCKLADCFKDTKCILGEALSTEFPQLNKLLYGRLSR</sequence>
<gene>
    <name evidence="4" type="ORF">QN062_06060</name>
    <name evidence="3" type="ORF">QN216_00255</name>
    <name evidence="2" type="ORF">QN217_10190</name>
</gene>
<dbReference type="InterPro" id="IPR001387">
    <property type="entry name" value="Cro/C1-type_HTH"/>
</dbReference>
<reference evidence="3" key="1">
    <citation type="submission" date="2023-07" db="EMBL/GenBank/DDBJ databases">
        <title>Bifidobacterium aquikefiriaerophilum sp. nov. and Bifidobacterium eccum sp. nov., isolated from water kefir.</title>
        <authorList>
            <person name="Breselge S."/>
            <person name="Bellassi P."/>
            <person name="Barcenilla C."/>
            <person name="Alvarez-Ordonez A."/>
            <person name="Morelli L."/>
            <person name="Cotter P.D."/>
        </authorList>
    </citation>
    <scope>NUCLEOTIDE SEQUENCE</scope>
    <source>
        <strain evidence="4">WK012_4_13</strain>
        <strain evidence="3">WK013_4_14</strain>
        <strain evidence="2">WK048_4_13</strain>
    </source>
</reference>
<dbReference type="CDD" id="cd00093">
    <property type="entry name" value="HTH_XRE"/>
    <property type="match status" value="1"/>
</dbReference>
<organism evidence="3">
    <name type="scientific">Bifidobacterium fermentum</name>
    <dbReference type="NCBI Taxonomy" id="3059035"/>
    <lineage>
        <taxon>Bacteria</taxon>
        <taxon>Bacillati</taxon>
        <taxon>Actinomycetota</taxon>
        <taxon>Actinomycetes</taxon>
        <taxon>Bifidobacteriales</taxon>
        <taxon>Bifidobacteriaceae</taxon>
        <taxon>Bifidobacterium</taxon>
    </lineage>
</organism>
<dbReference type="RefSeq" id="WP_369340944.1">
    <property type="nucleotide sequence ID" value="NZ_CP129675.1"/>
</dbReference>
<dbReference type="AlphaFoldDB" id="A0AB39UHY3"/>
<dbReference type="EMBL" id="CP129683">
    <property type="protein sequence ID" value="XDS49972.1"/>
    <property type="molecule type" value="Genomic_DNA"/>
</dbReference>
<dbReference type="EMBL" id="CP129682">
    <property type="protein sequence ID" value="XDS48745.1"/>
    <property type="molecule type" value="Genomic_DNA"/>
</dbReference>
<protein>
    <recommendedName>
        <fullName evidence="1">HTH cro/C1-type domain-containing protein</fullName>
    </recommendedName>
</protein>
<evidence type="ECO:0000259" key="1">
    <source>
        <dbReference type="PROSITE" id="PS50943"/>
    </source>
</evidence>
<evidence type="ECO:0000313" key="4">
    <source>
        <dbReference type="EMBL" id="XDS49972.1"/>
    </source>
</evidence>
<evidence type="ECO:0000313" key="2">
    <source>
        <dbReference type="EMBL" id="XDS46474.1"/>
    </source>
</evidence>
<dbReference type="KEGG" id="bfk:QN062_06060"/>
<name>A0AB39UHY3_9BIFI</name>
<dbReference type="PROSITE" id="PS50943">
    <property type="entry name" value="HTH_CROC1"/>
    <property type="match status" value="1"/>
</dbReference>
<proteinExistence type="predicted"/>
<evidence type="ECO:0000313" key="3">
    <source>
        <dbReference type="EMBL" id="XDS48745.1"/>
    </source>
</evidence>
<accession>A0AB39UHY3</accession>
<dbReference type="EMBL" id="CP129675">
    <property type="protein sequence ID" value="XDS46474.1"/>
    <property type="molecule type" value="Genomic_DNA"/>
</dbReference>
<feature type="domain" description="HTH cro/C1-type" evidence="1">
    <location>
        <begin position="44"/>
        <end position="80"/>
    </location>
</feature>